<protein>
    <submittedName>
        <fullName evidence="4">Uncharacterized protein</fullName>
    </submittedName>
</protein>
<feature type="region of interest" description="Disordered" evidence="3">
    <location>
        <begin position="309"/>
        <end position="337"/>
    </location>
</feature>
<proteinExistence type="predicted"/>
<sequence length="337" mass="36276">MTSSVTVSWQKGGLGPYVQPAWEESVETCTTTNQRSSSYEGWTSPRNLAPSADERKHTSDTNITDDQQDFGVVSGQFEISNGSDSLAHKETPLFAARNVLTPAERQKQIQKREWVSTAKALRQKARLAEQEVERAASCSALVGPTNLSQIREQLEHEAASELEAMEYEAGDRIHAIKQLVAHCKAHVGNMDFTEEAEYVTKLTRLMDQGEGALAEFKAIQRTNFERLLSEEQSVEKDLHLFAQRLESWAQGAEQAPAGRAGGGAGPRGGPGLGHLPKATCDPHAGAAQAPEVLQLEKFLSETGINGGQESASVAEKAGDVSPGQLGAQVGGRGPQAF</sequence>
<feature type="compositionally biased region" description="Gly residues" evidence="3">
    <location>
        <begin position="328"/>
        <end position="337"/>
    </location>
</feature>
<evidence type="ECO:0000313" key="5">
    <source>
        <dbReference type="Proteomes" id="UP001190700"/>
    </source>
</evidence>
<dbReference type="EMBL" id="LGRX02016804">
    <property type="protein sequence ID" value="KAK3261583.1"/>
    <property type="molecule type" value="Genomic_DNA"/>
</dbReference>
<evidence type="ECO:0000256" key="2">
    <source>
        <dbReference type="SAM" id="Coils"/>
    </source>
</evidence>
<organism evidence="4 5">
    <name type="scientific">Cymbomonas tetramitiformis</name>
    <dbReference type="NCBI Taxonomy" id="36881"/>
    <lineage>
        <taxon>Eukaryota</taxon>
        <taxon>Viridiplantae</taxon>
        <taxon>Chlorophyta</taxon>
        <taxon>Pyramimonadophyceae</taxon>
        <taxon>Pyramimonadales</taxon>
        <taxon>Pyramimonadaceae</taxon>
        <taxon>Cymbomonas</taxon>
    </lineage>
</organism>
<keyword evidence="5" id="KW-1185">Reference proteome</keyword>
<evidence type="ECO:0000256" key="3">
    <source>
        <dbReference type="SAM" id="MobiDB-lite"/>
    </source>
</evidence>
<keyword evidence="1 2" id="KW-0175">Coiled coil</keyword>
<name>A0AAE0FL21_9CHLO</name>
<comment type="caution">
    <text evidence="4">The sequence shown here is derived from an EMBL/GenBank/DDBJ whole genome shotgun (WGS) entry which is preliminary data.</text>
</comment>
<evidence type="ECO:0000256" key="1">
    <source>
        <dbReference type="ARBA" id="ARBA00023054"/>
    </source>
</evidence>
<feature type="compositionally biased region" description="Polar residues" evidence="3">
    <location>
        <begin position="27"/>
        <end position="46"/>
    </location>
</feature>
<feature type="region of interest" description="Disordered" evidence="3">
    <location>
        <begin position="251"/>
        <end position="283"/>
    </location>
</feature>
<dbReference type="PANTHER" id="PTHR21549">
    <property type="entry name" value="MUTATED IN BLADDER CANCER 1"/>
    <property type="match status" value="1"/>
</dbReference>
<accession>A0AAE0FL21</accession>
<dbReference type="InterPro" id="IPR039902">
    <property type="entry name" value="CCDC148/CCDC112"/>
</dbReference>
<dbReference type="PANTHER" id="PTHR21549:SF0">
    <property type="entry name" value="COILED-COIL DOMAIN-CONTAINING PROTEIN 112"/>
    <property type="match status" value="1"/>
</dbReference>
<reference evidence="4 5" key="1">
    <citation type="journal article" date="2015" name="Genome Biol. Evol.">
        <title>Comparative Genomics of a Bacterivorous Green Alga Reveals Evolutionary Causalities and Consequences of Phago-Mixotrophic Mode of Nutrition.</title>
        <authorList>
            <person name="Burns J.A."/>
            <person name="Paasch A."/>
            <person name="Narechania A."/>
            <person name="Kim E."/>
        </authorList>
    </citation>
    <scope>NUCLEOTIDE SEQUENCE [LARGE SCALE GENOMIC DNA]</scope>
    <source>
        <strain evidence="4 5">PLY_AMNH</strain>
    </source>
</reference>
<feature type="region of interest" description="Disordered" evidence="3">
    <location>
        <begin position="25"/>
        <end position="67"/>
    </location>
</feature>
<feature type="coiled-coil region" evidence="2">
    <location>
        <begin position="111"/>
        <end position="138"/>
    </location>
</feature>
<gene>
    <name evidence="4" type="ORF">CYMTET_29513</name>
</gene>
<dbReference type="AlphaFoldDB" id="A0AAE0FL21"/>
<feature type="compositionally biased region" description="Gly residues" evidence="3">
    <location>
        <begin position="259"/>
        <end position="272"/>
    </location>
</feature>
<dbReference type="Proteomes" id="UP001190700">
    <property type="component" value="Unassembled WGS sequence"/>
</dbReference>
<evidence type="ECO:0000313" key="4">
    <source>
        <dbReference type="EMBL" id="KAK3261583.1"/>
    </source>
</evidence>